<proteinExistence type="inferred from homology"/>
<keyword evidence="2 4" id="KW-0808">Transferase</keyword>
<sequence>MKKYHIYGIGNALVDIEIEVTDEELQNLAIEKGVMTLVDEQRQAYLLDALPGQHHNRACGGSAANTVIGAAKLGAHCYYSCKIADDETGRFYAQDLEQEGVVSNLNNMTLESGVTGKCLVMVTPDADRTMNTHLGITGELGYQQVDEQALADSEWLYIEGYLVSTDSAREAAIATRQFAENNQVKTALSLSDPNMVKFFHHGLKEMLGDNIDLLFCNHDEALMFTEQESLEDAFEALKNHAKTFAITNGAKGAVIWDGESKIEVAAHKVDAVDTNGAGDLFAGAFLFGITHGLSFEKAGQLASFASARLVKEFGPRLSTEGQILVRDFLKEL</sequence>
<evidence type="ECO:0000313" key="6">
    <source>
        <dbReference type="EMBL" id="PWK53250.1"/>
    </source>
</evidence>
<dbReference type="Proteomes" id="UP000245790">
    <property type="component" value="Unassembled WGS sequence"/>
</dbReference>
<dbReference type="PRINTS" id="PR00990">
    <property type="entry name" value="RIBOKINASE"/>
</dbReference>
<dbReference type="InterPro" id="IPR029056">
    <property type="entry name" value="Ribokinase-like"/>
</dbReference>
<dbReference type="EMBL" id="QGGU01000003">
    <property type="protein sequence ID" value="PWK53250.1"/>
    <property type="molecule type" value="Genomic_DNA"/>
</dbReference>
<dbReference type="InterPro" id="IPR002173">
    <property type="entry name" value="Carboh/pur_kinase_PfkB_CS"/>
</dbReference>
<dbReference type="InterPro" id="IPR052700">
    <property type="entry name" value="Carb_kinase_PfkB-like"/>
</dbReference>
<comment type="caution">
    <text evidence="6">The sequence shown here is derived from an EMBL/GenBank/DDBJ whole genome shotgun (WGS) entry which is preliminary data.</text>
</comment>
<dbReference type="Gene3D" id="3.30.1110.10">
    <property type="match status" value="1"/>
</dbReference>
<evidence type="ECO:0000256" key="4">
    <source>
        <dbReference type="RuleBase" id="RU003704"/>
    </source>
</evidence>
<dbReference type="OrthoDB" id="9813569at2"/>
<evidence type="ECO:0000256" key="1">
    <source>
        <dbReference type="ARBA" id="ARBA00010688"/>
    </source>
</evidence>
<dbReference type="InterPro" id="IPR011611">
    <property type="entry name" value="PfkB_dom"/>
</dbReference>
<dbReference type="Gene3D" id="3.40.1190.20">
    <property type="match status" value="1"/>
</dbReference>
<dbReference type="CDD" id="cd01168">
    <property type="entry name" value="adenosine_kinase"/>
    <property type="match status" value="1"/>
</dbReference>
<dbReference type="SUPFAM" id="SSF53613">
    <property type="entry name" value="Ribokinase-like"/>
    <property type="match status" value="1"/>
</dbReference>
<keyword evidence="7" id="KW-1185">Reference proteome</keyword>
<keyword evidence="3 4" id="KW-0418">Kinase</keyword>
<comment type="similarity">
    <text evidence="1 4">Belongs to the carbohydrate kinase PfkB family.</text>
</comment>
<organism evidence="6 7">
    <name type="scientific">Pleionea mediterranea</name>
    <dbReference type="NCBI Taxonomy" id="523701"/>
    <lineage>
        <taxon>Bacteria</taxon>
        <taxon>Pseudomonadati</taxon>
        <taxon>Pseudomonadota</taxon>
        <taxon>Gammaproteobacteria</taxon>
        <taxon>Oceanospirillales</taxon>
        <taxon>Pleioneaceae</taxon>
        <taxon>Pleionea</taxon>
    </lineage>
</organism>
<name>A0A316G0D0_9GAMM</name>
<dbReference type="PANTHER" id="PTHR43320">
    <property type="entry name" value="SUGAR KINASE"/>
    <property type="match status" value="1"/>
</dbReference>
<dbReference type="InterPro" id="IPR002139">
    <property type="entry name" value="Ribo/fructo_kinase"/>
</dbReference>
<evidence type="ECO:0000256" key="2">
    <source>
        <dbReference type="ARBA" id="ARBA00022679"/>
    </source>
</evidence>
<dbReference type="RefSeq" id="WP_109762354.1">
    <property type="nucleotide sequence ID" value="NZ_QGGU01000003.1"/>
</dbReference>
<accession>A0A316G0D0</accession>
<dbReference type="GO" id="GO:0016301">
    <property type="term" value="F:kinase activity"/>
    <property type="evidence" value="ECO:0007669"/>
    <property type="project" value="UniProtKB-KW"/>
</dbReference>
<reference evidence="6 7" key="1">
    <citation type="submission" date="2018-05" db="EMBL/GenBank/DDBJ databases">
        <title>Genomic Encyclopedia of Type Strains, Phase IV (KMG-IV): sequencing the most valuable type-strain genomes for metagenomic binning, comparative biology and taxonomic classification.</title>
        <authorList>
            <person name="Goeker M."/>
        </authorList>
    </citation>
    <scope>NUCLEOTIDE SEQUENCE [LARGE SCALE GENOMIC DNA]</scope>
    <source>
        <strain evidence="6 7">DSM 25350</strain>
    </source>
</reference>
<dbReference type="AlphaFoldDB" id="A0A316G0D0"/>
<feature type="domain" description="Carbohydrate kinase PfkB" evidence="5">
    <location>
        <begin position="52"/>
        <end position="318"/>
    </location>
</feature>
<evidence type="ECO:0000313" key="7">
    <source>
        <dbReference type="Proteomes" id="UP000245790"/>
    </source>
</evidence>
<evidence type="ECO:0000256" key="3">
    <source>
        <dbReference type="ARBA" id="ARBA00022777"/>
    </source>
</evidence>
<protein>
    <submittedName>
        <fullName evidence="6">Sugar/nucleoside kinase (Ribokinase family)</fullName>
    </submittedName>
</protein>
<dbReference type="PANTHER" id="PTHR43320:SF3">
    <property type="entry name" value="CARBOHYDRATE KINASE PFKB DOMAIN-CONTAINING PROTEIN"/>
    <property type="match status" value="1"/>
</dbReference>
<dbReference type="Pfam" id="PF00294">
    <property type="entry name" value="PfkB"/>
    <property type="match status" value="1"/>
</dbReference>
<evidence type="ECO:0000259" key="5">
    <source>
        <dbReference type="Pfam" id="PF00294"/>
    </source>
</evidence>
<gene>
    <name evidence="6" type="ORF">C8D97_10373</name>
</gene>
<dbReference type="PROSITE" id="PS00584">
    <property type="entry name" value="PFKB_KINASES_2"/>
    <property type="match status" value="1"/>
</dbReference>